<accession>A0A6B0VA84</accession>
<protein>
    <submittedName>
        <fullName evidence="2">Putative lipocalin</fullName>
    </submittedName>
</protein>
<dbReference type="AlphaFoldDB" id="A0A6B0VA84"/>
<keyword evidence="1" id="KW-0732">Signal</keyword>
<evidence type="ECO:0000313" key="2">
    <source>
        <dbReference type="EMBL" id="MXU99177.1"/>
    </source>
</evidence>
<evidence type="ECO:0000256" key="1">
    <source>
        <dbReference type="SAM" id="SignalP"/>
    </source>
</evidence>
<organism evidence="2">
    <name type="scientific">Ixodes ricinus</name>
    <name type="common">Common tick</name>
    <name type="synonym">Acarus ricinus</name>
    <dbReference type="NCBI Taxonomy" id="34613"/>
    <lineage>
        <taxon>Eukaryota</taxon>
        <taxon>Metazoa</taxon>
        <taxon>Ecdysozoa</taxon>
        <taxon>Arthropoda</taxon>
        <taxon>Chelicerata</taxon>
        <taxon>Arachnida</taxon>
        <taxon>Acari</taxon>
        <taxon>Parasitiformes</taxon>
        <taxon>Ixodida</taxon>
        <taxon>Ixodoidea</taxon>
        <taxon>Ixodidae</taxon>
        <taxon>Ixodinae</taxon>
        <taxon>Ixodes</taxon>
    </lineage>
</organism>
<feature type="chain" id="PRO_5025601668" evidence="1">
    <location>
        <begin position="21"/>
        <end position="407"/>
    </location>
</feature>
<feature type="signal peptide" evidence="1">
    <location>
        <begin position="1"/>
        <end position="20"/>
    </location>
</feature>
<dbReference type="Gene3D" id="2.40.128.20">
    <property type="match status" value="2"/>
</dbReference>
<proteinExistence type="predicted"/>
<sequence>MSFLNVFYLCIALLIGPCYTNSFPDVPSNYVTEKCKEVAKTFVVPKVPLAFDSALFCMFQNLEVLQDLRLLRLALTTPHTGRSICQIEVHWFNKTAKEVNMTIYDTDLQGNCTPRNGTVIVKAHEDWKTKQLSELRIPRTIGRKKPWTLWTDTRLLFTDYDTCLIFITSFNGEKYCELFVASKTPVNMYVTACHSIYRIYCGYGRPKRDAWPNPVNSSSDDEFLMEAHKLRMLLVHIDPLQEDTIFMNEFQMITEVLYNIPEANLLASTSEGAKSKRLCAIQIYKIMPDFASLEVRAMISGAKYIFSLYSYYSMDANAISPTRISLLDQQAGADPNRRRERRVLVSNFKNCFVLKTINNGNQASFCELFVKNNTDIRTGLEECSFVFLAYCGYPTAVYNESSCYTLK</sequence>
<name>A0A6B0VA84_IXORI</name>
<dbReference type="EMBL" id="GIFC01017094">
    <property type="protein sequence ID" value="MXU99177.1"/>
    <property type="molecule type" value="Transcribed_RNA"/>
</dbReference>
<dbReference type="InterPro" id="IPR012674">
    <property type="entry name" value="Calycin"/>
</dbReference>
<dbReference type="SUPFAM" id="SSF50814">
    <property type="entry name" value="Lipocalins"/>
    <property type="match status" value="2"/>
</dbReference>
<reference evidence="2" key="1">
    <citation type="submission" date="2019-12" db="EMBL/GenBank/DDBJ databases">
        <title>An insight into the sialome of adult female Ixodes ricinus ticks feeding for 6 days.</title>
        <authorList>
            <person name="Perner J."/>
            <person name="Ribeiro J.M.C."/>
        </authorList>
    </citation>
    <scope>NUCLEOTIDE SEQUENCE</scope>
    <source>
        <strain evidence="2">Semi-engorged</strain>
        <tissue evidence="2">Salivary glands</tissue>
    </source>
</reference>